<dbReference type="GeneID" id="9037906"/>
<dbReference type="Proteomes" id="UP000007800">
    <property type="component" value="Unassembled WGS sequence"/>
</dbReference>
<dbReference type="RefSeq" id="XP_002765279.1">
    <property type="nucleotide sequence ID" value="XM_002765233.1"/>
</dbReference>
<organism evidence="2">
    <name type="scientific">Perkinsus marinus (strain ATCC 50983 / TXsc)</name>
    <dbReference type="NCBI Taxonomy" id="423536"/>
    <lineage>
        <taxon>Eukaryota</taxon>
        <taxon>Sar</taxon>
        <taxon>Alveolata</taxon>
        <taxon>Perkinsozoa</taxon>
        <taxon>Perkinsea</taxon>
        <taxon>Perkinsida</taxon>
        <taxon>Perkinsidae</taxon>
        <taxon>Perkinsus</taxon>
    </lineage>
</organism>
<name>C5LYY7_PERM5</name>
<evidence type="ECO:0000313" key="1">
    <source>
        <dbReference type="EMBL" id="EEQ97996.1"/>
    </source>
</evidence>
<accession>C5LYY7</accession>
<proteinExistence type="predicted"/>
<gene>
    <name evidence="1" type="ORF">Pmar_PMAR016069</name>
</gene>
<sequence length="72" mass="7863">MYWKSLGSDPAGSKAAAGTGVQNCCFRRGRTASRRARRTSFVGGRQYPTVDYDNYGLSMLNNGIRINGAVRT</sequence>
<protein>
    <submittedName>
        <fullName evidence="1">Uncharacterized protein</fullName>
    </submittedName>
</protein>
<dbReference type="InParanoid" id="C5LYY7"/>
<dbReference type="EMBL" id="GG686838">
    <property type="protein sequence ID" value="EEQ97996.1"/>
    <property type="molecule type" value="Genomic_DNA"/>
</dbReference>
<dbReference type="AlphaFoldDB" id="C5LYY7"/>
<evidence type="ECO:0000313" key="2">
    <source>
        <dbReference type="Proteomes" id="UP000007800"/>
    </source>
</evidence>
<keyword evidence="2" id="KW-1185">Reference proteome</keyword>
<reference evidence="1 2" key="1">
    <citation type="submission" date="2008-07" db="EMBL/GenBank/DDBJ databases">
        <authorList>
            <person name="El-Sayed N."/>
            <person name="Caler E."/>
            <person name="Inman J."/>
            <person name="Amedeo P."/>
            <person name="Hass B."/>
            <person name="Wortman J."/>
        </authorList>
    </citation>
    <scope>NUCLEOTIDE SEQUENCE [LARGE SCALE GENOMIC DNA]</scope>
    <source>
        <strain evidence="2">ATCC 50983 / TXsc</strain>
    </source>
</reference>